<dbReference type="RefSeq" id="WP_246189812.1">
    <property type="nucleotide sequence ID" value="NZ_CABPSJ010000003.1"/>
</dbReference>
<dbReference type="EMBL" id="CABPSJ010000003">
    <property type="protein sequence ID" value="VVE03780.1"/>
    <property type="molecule type" value="Genomic_DNA"/>
</dbReference>
<feature type="transmembrane region" description="Helical" evidence="1">
    <location>
        <begin position="48"/>
        <end position="65"/>
    </location>
</feature>
<feature type="transmembrane region" description="Helical" evidence="1">
    <location>
        <begin position="116"/>
        <end position="137"/>
    </location>
</feature>
<keyword evidence="1" id="KW-0472">Membrane</keyword>
<gene>
    <name evidence="2" type="ORF">PCO31110_02281</name>
</gene>
<sequence>MGAYDQVTMTLILLFGTVFVLNVVPAFAPPTWMVLSWIGFRQPDLNPVLMAVVAALAATGGRVVLAKGSHWLILGRLMRDIDRQNIAVAAAWLGRKKTVTATVFLLYAFSPLPSNYLFIAYGLTGLGLKTIALAFFLGRTTSYLAWTSLAQFASAKLDEKADALGGYPGIYFVGSQLVLLGLIYGLSQLDWLTLLNQHKIRFIKRPPR</sequence>
<evidence type="ECO:0000313" key="3">
    <source>
        <dbReference type="Proteomes" id="UP000337189"/>
    </source>
</evidence>
<reference evidence="2 3" key="1">
    <citation type="submission" date="2019-08" db="EMBL/GenBank/DDBJ databases">
        <authorList>
            <person name="Peeters C."/>
        </authorList>
    </citation>
    <scope>NUCLEOTIDE SEQUENCE [LARGE SCALE GENOMIC DNA]</scope>
    <source>
        <strain evidence="2 3">LMG 31110</strain>
    </source>
</reference>
<keyword evidence="1" id="KW-0812">Transmembrane</keyword>
<feature type="transmembrane region" description="Helical" evidence="1">
    <location>
        <begin position="164"/>
        <end position="186"/>
    </location>
</feature>
<name>A0A5E4UYZ5_9BURK</name>
<protein>
    <submittedName>
        <fullName evidence="2">Membrane protein</fullName>
    </submittedName>
</protein>
<feature type="transmembrane region" description="Helical" evidence="1">
    <location>
        <begin position="7"/>
        <end position="28"/>
    </location>
</feature>
<proteinExistence type="predicted"/>
<dbReference type="AlphaFoldDB" id="A0A5E4UYZ5"/>
<keyword evidence="1" id="KW-1133">Transmembrane helix</keyword>
<dbReference type="Proteomes" id="UP000337189">
    <property type="component" value="Unassembled WGS sequence"/>
</dbReference>
<evidence type="ECO:0000256" key="1">
    <source>
        <dbReference type="SAM" id="Phobius"/>
    </source>
</evidence>
<organism evidence="2 3">
    <name type="scientific">Pandoraea communis</name>
    <dbReference type="NCBI Taxonomy" id="2508297"/>
    <lineage>
        <taxon>Bacteria</taxon>
        <taxon>Pseudomonadati</taxon>
        <taxon>Pseudomonadota</taxon>
        <taxon>Betaproteobacteria</taxon>
        <taxon>Burkholderiales</taxon>
        <taxon>Burkholderiaceae</taxon>
        <taxon>Pandoraea</taxon>
    </lineage>
</organism>
<accession>A0A5E4UYZ5</accession>
<evidence type="ECO:0000313" key="2">
    <source>
        <dbReference type="EMBL" id="VVE03780.1"/>
    </source>
</evidence>
<feature type="transmembrane region" description="Helical" evidence="1">
    <location>
        <begin position="86"/>
        <end position="110"/>
    </location>
</feature>